<sequence>MSRCIMCHDFFPPDFLTTLEKNDKMCLWCERGIKLLSYKDDKGKTLNVTREQVVKEYKEFMKLLLEKKNIRKIVFNL</sequence>
<organism evidence="1">
    <name type="scientific">viral metagenome</name>
    <dbReference type="NCBI Taxonomy" id="1070528"/>
    <lineage>
        <taxon>unclassified sequences</taxon>
        <taxon>metagenomes</taxon>
        <taxon>organismal metagenomes</taxon>
    </lineage>
</organism>
<evidence type="ECO:0000313" key="1">
    <source>
        <dbReference type="EMBL" id="QJA58313.1"/>
    </source>
</evidence>
<dbReference type="AlphaFoldDB" id="A0A6M3ILN6"/>
<gene>
    <name evidence="1" type="ORF">MM415B01472_0021</name>
</gene>
<reference evidence="1" key="1">
    <citation type="submission" date="2020-03" db="EMBL/GenBank/DDBJ databases">
        <title>The deep terrestrial virosphere.</title>
        <authorList>
            <person name="Holmfeldt K."/>
            <person name="Nilsson E."/>
            <person name="Simone D."/>
            <person name="Lopez-Fernandez M."/>
            <person name="Wu X."/>
            <person name="de Brujin I."/>
            <person name="Lundin D."/>
            <person name="Andersson A."/>
            <person name="Bertilsson S."/>
            <person name="Dopson M."/>
        </authorList>
    </citation>
    <scope>NUCLEOTIDE SEQUENCE</scope>
    <source>
        <strain evidence="1">MM415B01472</strain>
    </source>
</reference>
<accession>A0A6M3ILN6</accession>
<protein>
    <submittedName>
        <fullName evidence="1">Uncharacterized protein</fullName>
    </submittedName>
</protein>
<dbReference type="EMBL" id="MT141317">
    <property type="protein sequence ID" value="QJA58313.1"/>
    <property type="molecule type" value="Genomic_DNA"/>
</dbReference>
<proteinExistence type="predicted"/>
<name>A0A6M3ILN6_9ZZZZ</name>